<proteinExistence type="inferred from homology"/>
<evidence type="ECO:0000256" key="1">
    <source>
        <dbReference type="ARBA" id="ARBA00022490"/>
    </source>
</evidence>
<dbReference type="STRING" id="1802280.A3B37_00975"/>
<dbReference type="EMBL" id="MHQS01000006">
    <property type="protein sequence ID" value="OHA09101.1"/>
    <property type="molecule type" value="Genomic_DNA"/>
</dbReference>
<dbReference type="PANTHER" id="PTHR30308">
    <property type="entry name" value="TMRNA-BINDING COMPONENT OF TRANS-TRANSLATION TAGGING COMPLEX"/>
    <property type="match status" value="1"/>
</dbReference>
<dbReference type="Pfam" id="PF01668">
    <property type="entry name" value="SmpB"/>
    <property type="match status" value="1"/>
</dbReference>
<comment type="subcellular location">
    <subcellularLocation>
        <location evidence="3">Cytoplasm</location>
    </subcellularLocation>
    <text evidence="3">The tmRNA-SmpB complex associates with stalled 70S ribosomes.</text>
</comment>
<evidence type="ECO:0000313" key="5">
    <source>
        <dbReference type="Proteomes" id="UP000176705"/>
    </source>
</evidence>
<evidence type="ECO:0000256" key="3">
    <source>
        <dbReference type="HAMAP-Rule" id="MF_00023"/>
    </source>
</evidence>
<dbReference type="GO" id="GO:0070929">
    <property type="term" value="P:trans-translation"/>
    <property type="evidence" value="ECO:0007669"/>
    <property type="project" value="UniProtKB-UniRule"/>
</dbReference>
<dbReference type="PANTHER" id="PTHR30308:SF2">
    <property type="entry name" value="SSRA-BINDING PROTEIN"/>
    <property type="match status" value="1"/>
</dbReference>
<dbReference type="NCBIfam" id="TIGR00086">
    <property type="entry name" value="smpB"/>
    <property type="match status" value="1"/>
</dbReference>
<dbReference type="HAMAP" id="MF_00023">
    <property type="entry name" value="SmpB"/>
    <property type="match status" value="1"/>
</dbReference>
<dbReference type="NCBIfam" id="NF003843">
    <property type="entry name" value="PRK05422.1"/>
    <property type="match status" value="1"/>
</dbReference>
<name>A0A1G2LE47_9BACT</name>
<dbReference type="AlphaFoldDB" id="A0A1G2LE47"/>
<keyword evidence="2 3" id="KW-0694">RNA-binding</keyword>
<accession>A0A1G2LE47</accession>
<gene>
    <name evidence="3" type="primary">smpB</name>
    <name evidence="4" type="ORF">A3B37_00975</name>
</gene>
<dbReference type="GO" id="GO:0070930">
    <property type="term" value="P:trans-translation-dependent protein tagging"/>
    <property type="evidence" value="ECO:0007669"/>
    <property type="project" value="TreeGrafter"/>
</dbReference>
<dbReference type="Gene3D" id="2.40.280.10">
    <property type="match status" value="1"/>
</dbReference>
<dbReference type="SUPFAM" id="SSF74982">
    <property type="entry name" value="Small protein B (SmpB)"/>
    <property type="match status" value="1"/>
</dbReference>
<dbReference type="PROSITE" id="PS01317">
    <property type="entry name" value="SSRP"/>
    <property type="match status" value="1"/>
</dbReference>
<protein>
    <recommendedName>
        <fullName evidence="3">SsrA-binding protein</fullName>
    </recommendedName>
    <alternativeName>
        <fullName evidence="3">Small protein B</fullName>
    </alternativeName>
</protein>
<dbReference type="GO" id="GO:0005829">
    <property type="term" value="C:cytosol"/>
    <property type="evidence" value="ECO:0007669"/>
    <property type="project" value="TreeGrafter"/>
</dbReference>
<dbReference type="InterPro" id="IPR023620">
    <property type="entry name" value="SmpB"/>
</dbReference>
<reference evidence="4 5" key="1">
    <citation type="journal article" date="2016" name="Nat. Commun.">
        <title>Thousands of microbial genomes shed light on interconnected biogeochemical processes in an aquifer system.</title>
        <authorList>
            <person name="Anantharaman K."/>
            <person name="Brown C.T."/>
            <person name="Hug L.A."/>
            <person name="Sharon I."/>
            <person name="Castelle C.J."/>
            <person name="Probst A.J."/>
            <person name="Thomas B.C."/>
            <person name="Singh A."/>
            <person name="Wilkins M.J."/>
            <person name="Karaoz U."/>
            <person name="Brodie E.L."/>
            <person name="Williams K.H."/>
            <person name="Hubbard S.S."/>
            <person name="Banfield J.F."/>
        </authorList>
    </citation>
    <scope>NUCLEOTIDE SEQUENCE [LARGE SCALE GENOMIC DNA]</scope>
</reference>
<evidence type="ECO:0000256" key="2">
    <source>
        <dbReference type="ARBA" id="ARBA00022884"/>
    </source>
</evidence>
<comment type="caution">
    <text evidence="4">The sequence shown here is derived from an EMBL/GenBank/DDBJ whole genome shotgun (WGS) entry which is preliminary data.</text>
</comment>
<comment type="similarity">
    <text evidence="3">Belongs to the SmpB family.</text>
</comment>
<dbReference type="InterPro" id="IPR020081">
    <property type="entry name" value="SsrA-bd_prot_CS"/>
</dbReference>
<comment type="function">
    <text evidence="3">Required for rescue of stalled ribosomes mediated by trans-translation. Binds to transfer-messenger RNA (tmRNA), required for stable association of tmRNA with ribosomes. tmRNA and SmpB together mimic tRNA shape, replacing the anticodon stem-loop with SmpB. tmRNA is encoded by the ssrA gene; the 2 termini fold to resemble tRNA(Ala) and it encodes a 'tag peptide', a short internal open reading frame. During trans-translation Ala-aminoacylated tmRNA acts like a tRNA, entering the A-site of stalled ribosomes, displacing the stalled mRNA. The ribosome then switches to translate the ORF on the tmRNA; the nascent peptide is terminated with the 'tag peptide' encoded by the tmRNA and targeted for degradation. The ribosome is freed to recommence translation, which seems to be the essential function of trans-translation.</text>
</comment>
<dbReference type="InterPro" id="IPR000037">
    <property type="entry name" value="SsrA-bd_prot"/>
</dbReference>
<dbReference type="Proteomes" id="UP000176705">
    <property type="component" value="Unassembled WGS sequence"/>
</dbReference>
<sequence>MAVFAVNRKAAFDYEILETYEAGISLTGLEVKSVRAGRMNLVGAFVLVRGGEAWLLNAAVPPYQPKNAPAGYDPAGPRKLLLHRAELRELIGKSAAKGLTLLPVRVYTKGPRIKLEIGLARRKRKYDKREAIRRRDMEREAARAIE</sequence>
<keyword evidence="1 3" id="KW-0963">Cytoplasm</keyword>
<dbReference type="CDD" id="cd09294">
    <property type="entry name" value="SmpB"/>
    <property type="match status" value="1"/>
</dbReference>
<evidence type="ECO:0000313" key="4">
    <source>
        <dbReference type="EMBL" id="OHA09101.1"/>
    </source>
</evidence>
<organism evidence="4 5">
    <name type="scientific">Candidatus Sungbacteria bacterium RIFCSPLOWO2_01_FULL_59_16</name>
    <dbReference type="NCBI Taxonomy" id="1802280"/>
    <lineage>
        <taxon>Bacteria</taxon>
        <taxon>Candidatus Sungiibacteriota</taxon>
    </lineage>
</organism>
<dbReference type="GO" id="GO:0003723">
    <property type="term" value="F:RNA binding"/>
    <property type="evidence" value="ECO:0007669"/>
    <property type="project" value="UniProtKB-UniRule"/>
</dbReference>